<dbReference type="AlphaFoldDB" id="A0A852WTR6"/>
<comment type="caution">
    <text evidence="1">The sequence shown here is derived from an EMBL/GenBank/DDBJ whole genome shotgun (WGS) entry which is preliminary data.</text>
</comment>
<name>A0A852WTR6_9MICO</name>
<protein>
    <submittedName>
        <fullName evidence="1">Uncharacterized protein</fullName>
    </submittedName>
</protein>
<evidence type="ECO:0000313" key="1">
    <source>
        <dbReference type="EMBL" id="NYG20948.1"/>
    </source>
</evidence>
<dbReference type="EMBL" id="JACCFI010000001">
    <property type="protein sequence ID" value="NYG20948.1"/>
    <property type="molecule type" value="Genomic_DNA"/>
</dbReference>
<reference evidence="1 2" key="1">
    <citation type="submission" date="2020-07" db="EMBL/GenBank/DDBJ databases">
        <title>Sequencing the genomes of 1000 actinobacteria strains.</title>
        <authorList>
            <person name="Klenk H.-P."/>
        </authorList>
    </citation>
    <scope>NUCLEOTIDE SEQUENCE [LARGE SCALE GENOMIC DNA]</scope>
    <source>
        <strain evidence="1 2">DSM 8598</strain>
    </source>
</reference>
<sequence>MTMATSYPEFIPGAGAAPEPAKWRPEVVDREALTSEQRDLAATADALFEQLARDAGQSDAGRLNVVPLPDDLGVAVVRAVRGGGVIFVARDSSVLYMTSVIDLPIGLELFRDGQRTPLSSFEPQSGFRRDA</sequence>
<dbReference type="Proteomes" id="UP000549066">
    <property type="component" value="Unassembled WGS sequence"/>
</dbReference>
<accession>A0A852WTR6</accession>
<dbReference type="RefSeq" id="WP_179550975.1">
    <property type="nucleotide sequence ID" value="NZ_JACCFI010000001.1"/>
</dbReference>
<keyword evidence="2" id="KW-1185">Reference proteome</keyword>
<proteinExistence type="predicted"/>
<gene>
    <name evidence="1" type="ORF">BJY17_001695</name>
</gene>
<evidence type="ECO:0000313" key="2">
    <source>
        <dbReference type="Proteomes" id="UP000549066"/>
    </source>
</evidence>
<organism evidence="1 2">
    <name type="scientific">Agromyces hippuratus</name>
    <dbReference type="NCBI Taxonomy" id="286438"/>
    <lineage>
        <taxon>Bacteria</taxon>
        <taxon>Bacillati</taxon>
        <taxon>Actinomycetota</taxon>
        <taxon>Actinomycetes</taxon>
        <taxon>Micrococcales</taxon>
        <taxon>Microbacteriaceae</taxon>
        <taxon>Agromyces</taxon>
    </lineage>
</organism>